<feature type="compositionally biased region" description="Low complexity" evidence="1">
    <location>
        <begin position="32"/>
        <end position="42"/>
    </location>
</feature>
<evidence type="ECO:0000256" key="1">
    <source>
        <dbReference type="SAM" id="MobiDB-lite"/>
    </source>
</evidence>
<reference evidence="2 3" key="1">
    <citation type="journal article" date="2023" name="Plants (Basel)">
        <title>Bridging the Gap: Combining Genomics and Transcriptomics Approaches to Understand Stylosanthes scabra, an Orphan Legume from the Brazilian Caatinga.</title>
        <authorList>
            <person name="Ferreira-Neto J.R.C."/>
            <person name="da Silva M.D."/>
            <person name="Binneck E."/>
            <person name="de Melo N.F."/>
            <person name="da Silva R.H."/>
            <person name="de Melo A.L.T.M."/>
            <person name="Pandolfi V."/>
            <person name="Bustamante F.O."/>
            <person name="Brasileiro-Vidal A.C."/>
            <person name="Benko-Iseppon A.M."/>
        </authorList>
    </citation>
    <scope>NUCLEOTIDE SEQUENCE [LARGE SCALE GENOMIC DNA]</scope>
    <source>
        <tissue evidence="2">Leaves</tissue>
    </source>
</reference>
<organism evidence="2 3">
    <name type="scientific">Stylosanthes scabra</name>
    <dbReference type="NCBI Taxonomy" id="79078"/>
    <lineage>
        <taxon>Eukaryota</taxon>
        <taxon>Viridiplantae</taxon>
        <taxon>Streptophyta</taxon>
        <taxon>Embryophyta</taxon>
        <taxon>Tracheophyta</taxon>
        <taxon>Spermatophyta</taxon>
        <taxon>Magnoliopsida</taxon>
        <taxon>eudicotyledons</taxon>
        <taxon>Gunneridae</taxon>
        <taxon>Pentapetalae</taxon>
        <taxon>rosids</taxon>
        <taxon>fabids</taxon>
        <taxon>Fabales</taxon>
        <taxon>Fabaceae</taxon>
        <taxon>Papilionoideae</taxon>
        <taxon>50 kb inversion clade</taxon>
        <taxon>dalbergioids sensu lato</taxon>
        <taxon>Dalbergieae</taxon>
        <taxon>Pterocarpus clade</taxon>
        <taxon>Stylosanthes</taxon>
    </lineage>
</organism>
<accession>A0ABU6R8N7</accession>
<protein>
    <submittedName>
        <fullName evidence="2">Uncharacterized protein</fullName>
    </submittedName>
</protein>
<evidence type="ECO:0000313" key="2">
    <source>
        <dbReference type="EMBL" id="MED6120343.1"/>
    </source>
</evidence>
<feature type="region of interest" description="Disordered" evidence="1">
    <location>
        <begin position="28"/>
        <end position="62"/>
    </location>
</feature>
<dbReference type="EMBL" id="JASCZI010030271">
    <property type="protein sequence ID" value="MED6120343.1"/>
    <property type="molecule type" value="Genomic_DNA"/>
</dbReference>
<dbReference type="Proteomes" id="UP001341840">
    <property type="component" value="Unassembled WGS sequence"/>
</dbReference>
<comment type="caution">
    <text evidence="2">The sequence shown here is derived from an EMBL/GenBank/DDBJ whole genome shotgun (WGS) entry which is preliminary data.</text>
</comment>
<gene>
    <name evidence="2" type="ORF">PIB30_020023</name>
</gene>
<dbReference type="PANTHER" id="PTHR47481">
    <property type="match status" value="1"/>
</dbReference>
<proteinExistence type="predicted"/>
<sequence length="207" mass="23305">MSVRSTSSLTSVTQVILPSTASYHKQKTHLFSSKSPPSTVLPSPTPPFFQPTTSGKSTTLTRHHTKDKNFPYSILEASIKPTRVLFLCIQERTKMGKWHWTPNCNKEYLLQIKKLADSLATVGVPISDSKYTNVILDELNVDYHPFIIFVNTRDHSLSIPDLEALLMADEELIERLKKPDITMVQVNVTQTTNSNSKNKNSETTQSN</sequence>
<name>A0ABU6R8N7_9FABA</name>
<evidence type="ECO:0000313" key="3">
    <source>
        <dbReference type="Proteomes" id="UP001341840"/>
    </source>
</evidence>
<dbReference type="PANTHER" id="PTHR47481:SF14">
    <property type="entry name" value="RETROTRANSPOSON COPIA-LIKE N-TERMINAL DOMAIN-CONTAINING PROTEIN"/>
    <property type="match status" value="1"/>
</dbReference>
<keyword evidence="3" id="KW-1185">Reference proteome</keyword>